<feature type="transmembrane region" description="Helical" evidence="1">
    <location>
        <begin position="89"/>
        <end position="110"/>
    </location>
</feature>
<keyword evidence="1" id="KW-1133">Transmembrane helix</keyword>
<feature type="transmembrane region" description="Helical" evidence="1">
    <location>
        <begin position="122"/>
        <end position="147"/>
    </location>
</feature>
<feature type="transmembrane region" description="Helical" evidence="1">
    <location>
        <begin position="26"/>
        <end position="48"/>
    </location>
</feature>
<dbReference type="InterPro" id="IPR021450">
    <property type="entry name" value="DUF3100"/>
</dbReference>
<proteinExistence type="predicted"/>
<keyword evidence="1" id="KW-0472">Membrane</keyword>
<feature type="transmembrane region" description="Helical" evidence="1">
    <location>
        <begin position="186"/>
        <end position="206"/>
    </location>
</feature>
<comment type="caution">
    <text evidence="2">The sequence shown here is derived from an EMBL/GenBank/DDBJ whole genome shotgun (WGS) entry which is preliminary data.</text>
</comment>
<feature type="transmembrane region" description="Helical" evidence="1">
    <location>
        <begin position="410"/>
        <end position="430"/>
    </location>
</feature>
<dbReference type="AlphaFoldDB" id="A0A921MTU7"/>
<feature type="transmembrane region" description="Helical" evidence="1">
    <location>
        <begin position="384"/>
        <end position="404"/>
    </location>
</feature>
<dbReference type="Proteomes" id="UP000742460">
    <property type="component" value="Unassembled WGS sequence"/>
</dbReference>
<feature type="transmembrane region" description="Helical" evidence="1">
    <location>
        <begin position="317"/>
        <end position="336"/>
    </location>
</feature>
<evidence type="ECO:0000256" key="1">
    <source>
        <dbReference type="SAM" id="Phobius"/>
    </source>
</evidence>
<organism evidence="2 3">
    <name type="scientific">Brachybacterium massiliense</name>
    <dbReference type="NCBI Taxonomy" id="1755098"/>
    <lineage>
        <taxon>Bacteria</taxon>
        <taxon>Bacillati</taxon>
        <taxon>Actinomycetota</taxon>
        <taxon>Actinomycetes</taxon>
        <taxon>Micrococcales</taxon>
        <taxon>Dermabacteraceae</taxon>
        <taxon>Brachybacterium</taxon>
    </lineage>
</organism>
<sequence length="470" mass="49322">MTSPSPATTAADGAARGSRRGVALDMTLLIALVLLTIVVAESIGIRSVPLTGSITITVLPLVFAVVLTMVLGIPAWRKGILRRVYSPRTVGFSGAFLIVIMLPLMARYGADVAPRLQEIVSIGWVFLLQELGNLGTVVLGLPIALLLGLRRHAIGSTLGLGREGELAYISEKYTLNSDPGRGVLSMYLMGTLFGALFFSFFAPVLLGTGLDVRSLAIASGMGSASMMTAASSTLAAQAPELQDTIVSYAAASQLLTSFIGTYTMVFLAVPLQRGMYNLMMRGKDRLPARGAAPVLGTGASEAKATASARTLFTPSRYGTFMAVLLMSVALVLFTQQMKLWVNPESTPITALTLGGIATLWLFSLLGLVIGDLMTLSRLPVVRDFPVLGWVSLVSLAGCLAWSGFVDAIGAVDFLSLTTPILAFAGVSVADRLVDLSKTSWKVAITAVFVFIGTYVGSALLAQFGLSVAGA</sequence>
<keyword evidence="1" id="KW-0812">Transmembrane</keyword>
<gene>
    <name evidence="2" type="ORF">K8V81_03100</name>
</gene>
<dbReference type="EMBL" id="DYUE01000081">
    <property type="protein sequence ID" value="HJG90693.1"/>
    <property type="molecule type" value="Genomic_DNA"/>
</dbReference>
<dbReference type="Pfam" id="PF11299">
    <property type="entry name" value="DUF3100"/>
    <property type="match status" value="1"/>
</dbReference>
<name>A0A921MTU7_9MICO</name>
<feature type="transmembrane region" description="Helical" evidence="1">
    <location>
        <begin position="54"/>
        <end position="77"/>
    </location>
</feature>
<protein>
    <submittedName>
        <fullName evidence="2">DUF3100 domain-containing protein</fullName>
    </submittedName>
</protein>
<accession>A0A921MTU7</accession>
<reference evidence="2" key="1">
    <citation type="journal article" date="2021" name="PeerJ">
        <title>Extensive microbial diversity within the chicken gut microbiome revealed by metagenomics and culture.</title>
        <authorList>
            <person name="Gilroy R."/>
            <person name="Ravi A."/>
            <person name="Getino M."/>
            <person name="Pursley I."/>
            <person name="Horton D.L."/>
            <person name="Alikhan N.F."/>
            <person name="Baker D."/>
            <person name="Gharbi K."/>
            <person name="Hall N."/>
            <person name="Watson M."/>
            <person name="Adriaenssens E.M."/>
            <person name="Foster-Nyarko E."/>
            <person name="Jarju S."/>
            <person name="Secka A."/>
            <person name="Antonio M."/>
            <person name="Oren A."/>
            <person name="Chaudhuri R.R."/>
            <person name="La Ragione R."/>
            <person name="Hildebrand F."/>
            <person name="Pallen M.J."/>
        </authorList>
    </citation>
    <scope>NUCLEOTIDE SEQUENCE</scope>
    <source>
        <strain evidence="2">ChiGjej5B5-22894</strain>
    </source>
</reference>
<evidence type="ECO:0000313" key="3">
    <source>
        <dbReference type="Proteomes" id="UP000742460"/>
    </source>
</evidence>
<reference evidence="2" key="2">
    <citation type="submission" date="2021-09" db="EMBL/GenBank/DDBJ databases">
        <authorList>
            <person name="Gilroy R."/>
        </authorList>
    </citation>
    <scope>NUCLEOTIDE SEQUENCE</scope>
    <source>
        <strain evidence="2">ChiGjej5B5-22894</strain>
    </source>
</reference>
<feature type="transmembrane region" description="Helical" evidence="1">
    <location>
        <begin position="348"/>
        <end position="372"/>
    </location>
</feature>
<feature type="transmembrane region" description="Helical" evidence="1">
    <location>
        <begin position="442"/>
        <end position="465"/>
    </location>
</feature>
<evidence type="ECO:0000313" key="2">
    <source>
        <dbReference type="EMBL" id="HJG90693.1"/>
    </source>
</evidence>
<feature type="transmembrane region" description="Helical" evidence="1">
    <location>
        <begin position="245"/>
        <end position="271"/>
    </location>
</feature>